<dbReference type="EMBL" id="JBHUCX010000075">
    <property type="protein sequence ID" value="MFD1676793.1"/>
    <property type="molecule type" value="Genomic_DNA"/>
</dbReference>
<protein>
    <submittedName>
        <fullName evidence="2">Transposase</fullName>
    </submittedName>
</protein>
<gene>
    <name evidence="2" type="ORF">ACFSB2_19140</name>
</gene>
<dbReference type="Pfam" id="PF01527">
    <property type="entry name" value="HTH_Tnp_1"/>
    <property type="match status" value="1"/>
</dbReference>
<name>A0ABW4JNS1_9BACL</name>
<dbReference type="RefSeq" id="WP_377944700.1">
    <property type="nucleotide sequence ID" value="NZ_JBHUCX010000075.1"/>
</dbReference>
<comment type="caution">
    <text evidence="2">The sequence shown here is derived from an EMBL/GenBank/DDBJ whole genome shotgun (WGS) entry which is preliminary data.</text>
</comment>
<keyword evidence="1" id="KW-0175">Coiled coil</keyword>
<reference evidence="3" key="1">
    <citation type="journal article" date="2019" name="Int. J. Syst. Evol. Microbiol.">
        <title>The Global Catalogue of Microorganisms (GCM) 10K type strain sequencing project: providing services to taxonomists for standard genome sequencing and annotation.</title>
        <authorList>
            <consortium name="The Broad Institute Genomics Platform"/>
            <consortium name="The Broad Institute Genome Sequencing Center for Infectious Disease"/>
            <person name="Wu L."/>
            <person name="Ma J."/>
        </authorList>
    </citation>
    <scope>NUCLEOTIDE SEQUENCE [LARGE SCALE GENOMIC DNA]</scope>
    <source>
        <strain evidence="3">CGMCC 1.12286</strain>
    </source>
</reference>
<feature type="coiled-coil region" evidence="1">
    <location>
        <begin position="60"/>
        <end position="87"/>
    </location>
</feature>
<sequence length="125" mass="14432">MERRKFSQQFKEQVVKECIGTGNAAIVARKHEIRPNVVNRWVSQYRNETLCASKPHTISTNATNEAYRQLLAEKRELEAANEQIKKTPGEQTLEVSILRDLLKNQTLTYGKNNGCEEVDSQRLWD</sequence>
<evidence type="ECO:0000313" key="2">
    <source>
        <dbReference type="EMBL" id="MFD1676793.1"/>
    </source>
</evidence>
<evidence type="ECO:0000256" key="1">
    <source>
        <dbReference type="SAM" id="Coils"/>
    </source>
</evidence>
<organism evidence="2 3">
    <name type="scientific">Alicyclobacillus fodiniaquatilis</name>
    <dbReference type="NCBI Taxonomy" id="1661150"/>
    <lineage>
        <taxon>Bacteria</taxon>
        <taxon>Bacillati</taxon>
        <taxon>Bacillota</taxon>
        <taxon>Bacilli</taxon>
        <taxon>Bacillales</taxon>
        <taxon>Alicyclobacillaceae</taxon>
        <taxon>Alicyclobacillus</taxon>
    </lineage>
</organism>
<accession>A0ABW4JNS1</accession>
<dbReference type="InterPro" id="IPR002514">
    <property type="entry name" value="Transposase_8"/>
</dbReference>
<dbReference type="InterPro" id="IPR009057">
    <property type="entry name" value="Homeodomain-like_sf"/>
</dbReference>
<dbReference type="Proteomes" id="UP001597079">
    <property type="component" value="Unassembled WGS sequence"/>
</dbReference>
<evidence type="ECO:0000313" key="3">
    <source>
        <dbReference type="Proteomes" id="UP001597079"/>
    </source>
</evidence>
<dbReference type="SUPFAM" id="SSF46689">
    <property type="entry name" value="Homeodomain-like"/>
    <property type="match status" value="1"/>
</dbReference>
<keyword evidence="3" id="KW-1185">Reference proteome</keyword>
<proteinExistence type="predicted"/>